<proteinExistence type="predicted"/>
<organism evidence="2 3">
    <name type="scientific">Candidatus Eisenbergiella merdipullorum</name>
    <dbReference type="NCBI Taxonomy" id="2838553"/>
    <lineage>
        <taxon>Bacteria</taxon>
        <taxon>Bacillati</taxon>
        <taxon>Bacillota</taxon>
        <taxon>Clostridia</taxon>
        <taxon>Lachnospirales</taxon>
        <taxon>Lachnospiraceae</taxon>
        <taxon>Eisenbergiella</taxon>
    </lineage>
</organism>
<keyword evidence="1" id="KW-0732">Signal</keyword>
<gene>
    <name evidence="2" type="ORF">H9717_00630</name>
</gene>
<evidence type="ECO:0000313" key="3">
    <source>
        <dbReference type="Proteomes" id="UP000886858"/>
    </source>
</evidence>
<accession>A0A9D2I2D8</accession>
<reference evidence="2" key="1">
    <citation type="journal article" date="2021" name="PeerJ">
        <title>Extensive microbial diversity within the chicken gut microbiome revealed by metagenomics and culture.</title>
        <authorList>
            <person name="Gilroy R."/>
            <person name="Ravi A."/>
            <person name="Getino M."/>
            <person name="Pursley I."/>
            <person name="Horton D.L."/>
            <person name="Alikhan N.F."/>
            <person name="Baker D."/>
            <person name="Gharbi K."/>
            <person name="Hall N."/>
            <person name="Watson M."/>
            <person name="Adriaenssens E.M."/>
            <person name="Foster-Nyarko E."/>
            <person name="Jarju S."/>
            <person name="Secka A."/>
            <person name="Antonio M."/>
            <person name="Oren A."/>
            <person name="Chaudhuri R.R."/>
            <person name="La Ragione R."/>
            <person name="Hildebrand F."/>
            <person name="Pallen M.J."/>
        </authorList>
    </citation>
    <scope>NUCLEOTIDE SEQUENCE</scope>
    <source>
        <strain evidence="2">CHK179-7159</strain>
    </source>
</reference>
<comment type="caution">
    <text evidence="2">The sequence shown here is derived from an EMBL/GenBank/DDBJ whole genome shotgun (WGS) entry which is preliminary data.</text>
</comment>
<protein>
    <submittedName>
        <fullName evidence="2">Uncharacterized protein</fullName>
    </submittedName>
</protein>
<feature type="chain" id="PRO_5039634379" evidence="1">
    <location>
        <begin position="27"/>
        <end position="161"/>
    </location>
</feature>
<dbReference type="EMBL" id="DWYY01000005">
    <property type="protein sequence ID" value="HJA91625.1"/>
    <property type="molecule type" value="Genomic_DNA"/>
</dbReference>
<dbReference type="AlphaFoldDB" id="A0A9D2I2D8"/>
<sequence>MGRKIKRFLLLTAVSCFLFGNLTIFAADTPFVEVPQNKIEVFSSSDGNSNVNLLSSPSLSACVVGLKIANDGLYITFDTTATQTANEIGVKNVVLQEKTWYGWKDMPISNYCTYNSDVYSGDIVYTLATKGTTYRVKCTHYAKFGSTELTLDNTSSELKYN</sequence>
<evidence type="ECO:0000313" key="2">
    <source>
        <dbReference type="EMBL" id="HJA91625.1"/>
    </source>
</evidence>
<name>A0A9D2I2D8_9FIRM</name>
<evidence type="ECO:0000256" key="1">
    <source>
        <dbReference type="SAM" id="SignalP"/>
    </source>
</evidence>
<dbReference type="Proteomes" id="UP000886858">
    <property type="component" value="Unassembled WGS sequence"/>
</dbReference>
<reference evidence="2" key="2">
    <citation type="submission" date="2021-04" db="EMBL/GenBank/DDBJ databases">
        <authorList>
            <person name="Gilroy R."/>
        </authorList>
    </citation>
    <scope>NUCLEOTIDE SEQUENCE</scope>
    <source>
        <strain evidence="2">CHK179-7159</strain>
    </source>
</reference>
<feature type="signal peptide" evidence="1">
    <location>
        <begin position="1"/>
        <end position="26"/>
    </location>
</feature>